<evidence type="ECO:0000256" key="1">
    <source>
        <dbReference type="SAM" id="MobiDB-lite"/>
    </source>
</evidence>
<gene>
    <name evidence="2" type="ORF">DQQ10_03890</name>
</gene>
<reference evidence="2 3" key="1">
    <citation type="submission" date="2018-06" db="EMBL/GenBank/DDBJ databases">
        <title>Chryseolinea flavus sp. nov., a member of the phylum Bacteroidetes isolated from soil.</title>
        <authorList>
            <person name="Li Y."/>
            <person name="Wang J."/>
        </authorList>
    </citation>
    <scope>NUCLEOTIDE SEQUENCE [LARGE SCALE GENOMIC DNA]</scope>
    <source>
        <strain evidence="2 3">SDU1-6</strain>
    </source>
</reference>
<dbReference type="OrthoDB" id="1122172at2"/>
<comment type="caution">
    <text evidence="2">The sequence shown here is derived from an EMBL/GenBank/DDBJ whole genome shotgun (WGS) entry which is preliminary data.</text>
</comment>
<evidence type="ECO:0000313" key="2">
    <source>
        <dbReference type="EMBL" id="RAW03237.1"/>
    </source>
</evidence>
<feature type="compositionally biased region" description="Basic and acidic residues" evidence="1">
    <location>
        <begin position="145"/>
        <end position="155"/>
    </location>
</feature>
<dbReference type="RefSeq" id="WP_112745452.1">
    <property type="nucleotide sequence ID" value="NZ_QMFY01000001.1"/>
</dbReference>
<keyword evidence="3" id="KW-1185">Reference proteome</keyword>
<name>A0A364Y8C4_9BACT</name>
<sequence length="162" mass="17700">MSAKKNLRNSCLSNNFFTYLLAEFAHNNGMAVSKKKVIKSLENLSEDLKDLLRDQYPNGYEGSITRITNAKKEPIFVFPLETEDATYLIKVPATKNSEGEYDVESKPEGDDDGGDDDYGSSSGGSDDDDFGNSGSSSGDDYDDDGGGRKSGREQSYDPDFDA</sequence>
<proteinExistence type="predicted"/>
<feature type="compositionally biased region" description="Acidic residues" evidence="1">
    <location>
        <begin position="109"/>
        <end position="118"/>
    </location>
</feature>
<evidence type="ECO:0000313" key="3">
    <source>
        <dbReference type="Proteomes" id="UP000251889"/>
    </source>
</evidence>
<dbReference type="AlphaFoldDB" id="A0A364Y8C4"/>
<feature type="region of interest" description="Disordered" evidence="1">
    <location>
        <begin position="91"/>
        <end position="162"/>
    </location>
</feature>
<dbReference type="Proteomes" id="UP000251889">
    <property type="component" value="Unassembled WGS sequence"/>
</dbReference>
<protein>
    <submittedName>
        <fullName evidence="2">Uncharacterized protein</fullName>
    </submittedName>
</protein>
<organism evidence="2 3">
    <name type="scientific">Pseudochryseolinea flava</name>
    <dbReference type="NCBI Taxonomy" id="2059302"/>
    <lineage>
        <taxon>Bacteria</taxon>
        <taxon>Pseudomonadati</taxon>
        <taxon>Bacteroidota</taxon>
        <taxon>Cytophagia</taxon>
        <taxon>Cytophagales</taxon>
        <taxon>Fulvivirgaceae</taxon>
        <taxon>Pseudochryseolinea</taxon>
    </lineage>
</organism>
<accession>A0A364Y8C4</accession>
<dbReference type="EMBL" id="QMFY01000001">
    <property type="protein sequence ID" value="RAW03237.1"/>
    <property type="molecule type" value="Genomic_DNA"/>
</dbReference>